<dbReference type="STRING" id="229919.GCA_001050195_01855"/>
<comment type="similarity">
    <text evidence="1">Belongs to the ROK (NagC/XylR) family.</text>
</comment>
<proteinExistence type="inferred from homology"/>
<evidence type="ECO:0000313" key="3">
    <source>
        <dbReference type="Proteomes" id="UP000264141"/>
    </source>
</evidence>
<dbReference type="InterPro" id="IPR000600">
    <property type="entry name" value="ROK"/>
</dbReference>
<dbReference type="InterPro" id="IPR043129">
    <property type="entry name" value="ATPase_NBD"/>
</dbReference>
<protein>
    <submittedName>
        <fullName evidence="2">ROK family protein</fullName>
    </submittedName>
</protein>
<dbReference type="Gene3D" id="3.30.420.40">
    <property type="match status" value="2"/>
</dbReference>
<dbReference type="OrthoDB" id="9795247at2"/>
<dbReference type="PANTHER" id="PTHR18964">
    <property type="entry name" value="ROK (REPRESSOR, ORF, KINASE) FAMILY"/>
    <property type="match status" value="1"/>
</dbReference>
<dbReference type="NCBIfam" id="NF045942">
    <property type="entry name" value="PolPhglucPhase"/>
    <property type="match status" value="1"/>
</dbReference>
<organism evidence="2 3">
    <name type="scientific">Anaerolinea thermolimosa</name>
    <dbReference type="NCBI Taxonomy" id="229919"/>
    <lineage>
        <taxon>Bacteria</taxon>
        <taxon>Bacillati</taxon>
        <taxon>Chloroflexota</taxon>
        <taxon>Anaerolineae</taxon>
        <taxon>Anaerolineales</taxon>
        <taxon>Anaerolineaceae</taxon>
        <taxon>Anaerolinea</taxon>
    </lineage>
</organism>
<dbReference type="CDD" id="cd24058">
    <property type="entry name" value="ASKHA_NBD_ROK_PPGK"/>
    <property type="match status" value="1"/>
</dbReference>
<evidence type="ECO:0000313" key="2">
    <source>
        <dbReference type="EMBL" id="HCE18130.1"/>
    </source>
</evidence>
<dbReference type="EMBL" id="DPBP01000037">
    <property type="protein sequence ID" value="HCE18130.1"/>
    <property type="molecule type" value="Genomic_DNA"/>
</dbReference>
<comment type="caution">
    <text evidence="2">The sequence shown here is derived from an EMBL/GenBank/DDBJ whole genome shotgun (WGS) entry which is preliminary data.</text>
</comment>
<dbReference type="PANTHER" id="PTHR18964:SF146">
    <property type="entry name" value="POLYPHOSPHATE GLUCOKINASE"/>
    <property type="match status" value="1"/>
</dbReference>
<dbReference type="SUPFAM" id="SSF53067">
    <property type="entry name" value="Actin-like ATPase domain"/>
    <property type="match status" value="1"/>
</dbReference>
<dbReference type="Pfam" id="PF00480">
    <property type="entry name" value="ROK"/>
    <property type="match status" value="1"/>
</dbReference>
<gene>
    <name evidence="2" type="ORF">DEQ80_09755</name>
</gene>
<reference evidence="2 3" key="1">
    <citation type="journal article" date="2018" name="Nat. Biotechnol.">
        <title>A standardized bacterial taxonomy based on genome phylogeny substantially revises the tree of life.</title>
        <authorList>
            <person name="Parks D.H."/>
            <person name="Chuvochina M."/>
            <person name="Waite D.W."/>
            <person name="Rinke C."/>
            <person name="Skarshewski A."/>
            <person name="Chaumeil P.A."/>
            <person name="Hugenholtz P."/>
        </authorList>
    </citation>
    <scope>NUCLEOTIDE SEQUENCE [LARGE SCALE GENOMIC DNA]</scope>
    <source>
        <strain evidence="2">UBA8781</strain>
    </source>
</reference>
<name>A0A3D1JHS6_9CHLR</name>
<accession>A0A3D1JHS6</accession>
<sequence>MEILGIDIGGTGIKGAVVNTDTGEMTTERFRLPTPEKARPEEVAATVKELVAHFNYHGPVGTGFPAVVQKGVVRTAANIHKTWIGLDASSLFSEATGCPFYVVNDADAAGLAEMSFGAGRGQMGVVMMITIGTGIGTALFVDGILVPNTELGHIEIRGKDAETRSSDAARQRKRLSWQAWAKRLNEHLERLENLFWPDLFILGGGVSKSADKFVPYFNLRTRVVIAQLLNQAGIVGAALYARTKFS</sequence>
<evidence type="ECO:0000256" key="1">
    <source>
        <dbReference type="ARBA" id="ARBA00006479"/>
    </source>
</evidence>
<dbReference type="Proteomes" id="UP000264141">
    <property type="component" value="Unassembled WGS sequence"/>
</dbReference>
<dbReference type="AlphaFoldDB" id="A0A3D1JHS6"/>